<evidence type="ECO:0000313" key="3">
    <source>
        <dbReference type="Proteomes" id="UP000000270"/>
    </source>
</evidence>
<name>A8I4W1_AZOC5</name>
<dbReference type="Proteomes" id="UP000000270">
    <property type="component" value="Chromosome"/>
</dbReference>
<keyword evidence="3" id="KW-1185">Reference proteome</keyword>
<reference evidence="2 3" key="1">
    <citation type="journal article" date="2007" name="Appl. Environ. Microbiol.">
        <title>Rhizobial factors required for stem nodule maturation and maintenance in Sesbania rostrata-Azorhizobium caulinodans ORS571 symbiosis.</title>
        <authorList>
            <person name="Suzuki S."/>
            <person name="Aono T."/>
            <person name="Lee KB."/>
            <person name="Suzuki T."/>
            <person name="Liu CT."/>
            <person name="Miwa H."/>
            <person name="Wakao S."/>
            <person name="Iki T."/>
            <person name="Oyaizu H."/>
        </authorList>
    </citation>
    <scope>NUCLEOTIDE SEQUENCE [LARGE SCALE GENOMIC DNA]</scope>
    <source>
        <strain evidence="3">ATCC 43989 / DSM 5975 / JCM 20966 / LMG 6465 / NBRC 14845 / NCIMB 13405 / ORS 571</strain>
    </source>
</reference>
<feature type="region of interest" description="Disordered" evidence="1">
    <location>
        <begin position="1"/>
        <end position="62"/>
    </location>
</feature>
<reference evidence="2 3" key="4">
    <citation type="journal article" date="2009" name="Appl. Environ. Microbiol.">
        <title>Comparative genome-wide transcriptional profiling of Azorhizobium caulinodans ORS571 grown under free-living and symbiotic conditions.</title>
        <authorList>
            <person name="Tsukada S."/>
            <person name="Aono T."/>
            <person name="Akiba N."/>
            <person name="Lee KB."/>
            <person name="Liu CT."/>
            <person name="Toyazaki H."/>
            <person name="Oyaizu H."/>
        </authorList>
    </citation>
    <scope>NUCLEOTIDE SEQUENCE [LARGE SCALE GENOMIC DNA]</scope>
    <source>
        <strain evidence="3">ATCC 43989 / DSM 5975 / JCM 20966 / LMG 6465 / NBRC 14845 / NCIMB 13405 / ORS 571</strain>
    </source>
</reference>
<reference evidence="2 3" key="3">
    <citation type="journal article" date="2008" name="BMC Genomics">
        <title>The genome of the versatile nitrogen fixer Azorhizobium caulinodans ORS571.</title>
        <authorList>
            <person name="Lee KB."/>
            <person name="Backer P.D."/>
            <person name="Aono T."/>
            <person name="Liu CT."/>
            <person name="Suzuki S."/>
            <person name="Suzuki T."/>
            <person name="Kaneko T."/>
            <person name="Yamada M."/>
            <person name="Tabata S."/>
            <person name="Kupfer D.M."/>
            <person name="Najar F.Z."/>
            <person name="Wiley G.B."/>
            <person name="Roe B."/>
            <person name="Binnewies T.T."/>
            <person name="Ussery D.W."/>
            <person name="D'Haeze W."/>
            <person name="Herder J.D."/>
            <person name="Gevers D."/>
            <person name="Vereecke D."/>
            <person name="Holsters M."/>
            <person name="Oyaizu H."/>
        </authorList>
    </citation>
    <scope>NUCLEOTIDE SEQUENCE [LARGE SCALE GENOMIC DNA]</scope>
    <source>
        <strain evidence="3">ATCC 43989 / DSM 5975 / JCM 20966 / LMG 6465 / NBRC 14845 / NCIMB 13405 / ORS 571</strain>
    </source>
</reference>
<dbReference type="HOGENOM" id="CLU_590063_0_0_5"/>
<evidence type="ECO:0000256" key="1">
    <source>
        <dbReference type="SAM" id="MobiDB-lite"/>
    </source>
</evidence>
<dbReference type="EMBL" id="AP009384">
    <property type="protein sequence ID" value="BAF87777.1"/>
    <property type="molecule type" value="Genomic_DNA"/>
</dbReference>
<feature type="compositionally biased region" description="Basic and acidic residues" evidence="1">
    <location>
        <begin position="441"/>
        <end position="454"/>
    </location>
</feature>
<feature type="region of interest" description="Disordered" evidence="1">
    <location>
        <begin position="441"/>
        <end position="463"/>
    </location>
</feature>
<feature type="compositionally biased region" description="Low complexity" evidence="1">
    <location>
        <begin position="38"/>
        <end position="54"/>
    </location>
</feature>
<keyword evidence="2" id="KW-0030">Aminoacyl-tRNA synthetase</keyword>
<accession>A8I4W1</accession>
<gene>
    <name evidence="2" type="ordered locus">AZC_1779</name>
</gene>
<protein>
    <submittedName>
        <fullName evidence="2">Glutamyl-tRNA synthetase</fullName>
    </submittedName>
</protein>
<dbReference type="GO" id="GO:0004812">
    <property type="term" value="F:aminoacyl-tRNA ligase activity"/>
    <property type="evidence" value="ECO:0007669"/>
    <property type="project" value="UniProtKB-KW"/>
</dbReference>
<proteinExistence type="predicted"/>
<reference evidence="3" key="2">
    <citation type="submission" date="2007-04" db="EMBL/GenBank/DDBJ databases">
        <title>Complete genome sequence of the nitrogen-fixing bacterium Azorhizobium caulinodans ORS571.</title>
        <authorList>
            <person name="Lee K.B."/>
            <person name="Backer P.D."/>
            <person name="Aono T."/>
            <person name="Liu C.T."/>
            <person name="Suzuki S."/>
            <person name="Suzuki T."/>
            <person name="Kaneko T."/>
            <person name="Yamada M."/>
            <person name="Tabata S."/>
            <person name="Kupfer D.M."/>
            <person name="Najar F.Z."/>
            <person name="Wiley G.B."/>
            <person name="Roe B."/>
            <person name="Binnewies T."/>
            <person name="Ussery D."/>
            <person name="Vereecke D."/>
            <person name="Gevers D."/>
            <person name="Holsters M."/>
            <person name="Oyaizu H."/>
        </authorList>
    </citation>
    <scope>NUCLEOTIDE SEQUENCE [LARGE SCALE GENOMIC DNA]</scope>
    <source>
        <strain evidence="3">ATCC 43989 / DSM 5975 / JCM 20966 / LMG 6465 / NBRC 14845 / NCIMB 13405 / ORS 571</strain>
    </source>
</reference>
<dbReference type="AlphaFoldDB" id="A8I4W1"/>
<dbReference type="KEGG" id="azc:AZC_1779"/>
<sequence>MRRARRVSGGAPAQPALDAGPAHQRQQGRQLRPRLAPRQRQPQRMEQRPAAAPAGCLGRRDPALVGRSVPWLRRQHVCGHGEEGPVVVGDGRRHVGPADVPPAPRVGEAFKIAAHRQPEGFVGGKAQFRQTRLDRRERQEMERARGEARQIGRIEPRRCAGDAGEVHLGGERIKAFHRRDRFGRAHEHRQRRHRERLLARLAQRLQGQMPEALGQALAIRQRQEIVVGKARGRAAQRLEQLDLDGGVGDMILAANHVGDAHVEIVHHGGERVEEAAVGTHKNRIGEARRVHLLRAAHAIDPAHQPLVQPEAPVGTASFRLQPRPVGRAECQRRPVIDRRQATGPLQAALEVELFLCLVRGIKPPHALQPLDRRLVEPQAVGLPDRVVRRNAQPHEILSDSLREFGAGADRIGIVEAQHESAASPPGQQRVQQGGARIAHMDEAGGRGSETEYGGRRVGHGPTL</sequence>
<organism evidence="2 3">
    <name type="scientific">Azorhizobium caulinodans (strain ATCC 43989 / DSM 5975 / JCM 20966 / LMG 6465 / NBRC 14845 / NCIMB 13405 / ORS 571)</name>
    <dbReference type="NCBI Taxonomy" id="438753"/>
    <lineage>
        <taxon>Bacteria</taxon>
        <taxon>Pseudomonadati</taxon>
        <taxon>Pseudomonadota</taxon>
        <taxon>Alphaproteobacteria</taxon>
        <taxon>Hyphomicrobiales</taxon>
        <taxon>Xanthobacteraceae</taxon>
        <taxon>Azorhizobium</taxon>
    </lineage>
</organism>
<reference evidence="2 3" key="6">
    <citation type="journal article" date="2011" name="Appl. Environ. Microbiol.">
        <title>Involvement of the azorhizobial chromosome partition gene (parA) in the onset of bacteroid differentiation during Sesbania rostrata stem nodule development.</title>
        <authorList>
            <person name="Liu CT."/>
            <person name="Lee KB."/>
            <person name="Wang YS."/>
            <person name="Peng MH."/>
            <person name="Lee KT."/>
            <person name="Suzuki S."/>
            <person name="Suzuki T."/>
            <person name="Oyaizu H."/>
        </authorList>
    </citation>
    <scope>NUCLEOTIDE SEQUENCE [LARGE SCALE GENOMIC DNA]</scope>
    <source>
        <strain evidence="3">ATCC 43989 / DSM 5975 / JCM 20966 / LMG 6465 / NBRC 14845 / NCIMB 13405 / ORS 571</strain>
    </source>
</reference>
<reference evidence="2 3" key="5">
    <citation type="journal article" date="2010" name="Appl. Environ. Microbiol.">
        <title>phrR-like gene praR of Azorhizobium caulinodans ORS571 is essential for symbiosis with Sesbania rostrata and is involved in expression of reb genes.</title>
        <authorList>
            <person name="Akiba N."/>
            <person name="Aono T."/>
            <person name="Toyazaki H."/>
            <person name="Sato S."/>
            <person name="Oyaizu H."/>
        </authorList>
    </citation>
    <scope>NUCLEOTIDE SEQUENCE [LARGE SCALE GENOMIC DNA]</scope>
    <source>
        <strain evidence="3">ATCC 43989 / DSM 5975 / JCM 20966 / LMG 6465 / NBRC 14845 / NCIMB 13405 / ORS 571</strain>
    </source>
</reference>
<evidence type="ECO:0000313" key="2">
    <source>
        <dbReference type="EMBL" id="BAF87777.1"/>
    </source>
</evidence>
<keyword evidence="2" id="KW-0436">Ligase</keyword>